<evidence type="ECO:0000259" key="6">
    <source>
        <dbReference type="SMART" id="SM00633"/>
    </source>
</evidence>
<evidence type="ECO:0000256" key="3">
    <source>
        <dbReference type="ARBA" id="ARBA00023277"/>
    </source>
</evidence>
<dbReference type="GO" id="GO:0031176">
    <property type="term" value="F:endo-1,4-beta-xylanase activity"/>
    <property type="evidence" value="ECO:0007669"/>
    <property type="project" value="UniProtKB-ARBA"/>
</dbReference>
<keyword evidence="2 7" id="KW-0378">Hydrolase</keyword>
<dbReference type="InterPro" id="IPR017853">
    <property type="entry name" value="GH"/>
</dbReference>
<proteinExistence type="inferred from homology"/>
<dbReference type="GO" id="GO:0045493">
    <property type="term" value="P:xylan catabolic process"/>
    <property type="evidence" value="ECO:0007669"/>
    <property type="project" value="UniProtKB-KW"/>
</dbReference>
<evidence type="ECO:0000256" key="1">
    <source>
        <dbReference type="ARBA" id="ARBA00007495"/>
    </source>
</evidence>
<dbReference type="SMART" id="SM00633">
    <property type="entry name" value="Glyco_10"/>
    <property type="match status" value="1"/>
</dbReference>
<dbReference type="InterPro" id="IPR001000">
    <property type="entry name" value="GH10_dom"/>
</dbReference>
<dbReference type="PANTHER" id="PTHR31490:SF76">
    <property type="entry name" value="ENDO-1,4-BETA-XYLANASE C"/>
    <property type="match status" value="1"/>
</dbReference>
<name>A0A077RCA3_9BASI</name>
<evidence type="ECO:0000256" key="5">
    <source>
        <dbReference type="ARBA" id="ARBA00023326"/>
    </source>
</evidence>
<dbReference type="SUPFAM" id="SSF51445">
    <property type="entry name" value="(Trans)glycosidases"/>
    <property type="match status" value="1"/>
</dbReference>
<dbReference type="Pfam" id="PF00331">
    <property type="entry name" value="Glyco_hydro_10"/>
    <property type="match status" value="2"/>
</dbReference>
<sequence length="1012" mass="112749">MPGFELMANAISIPLLGQFSSGGAEALVDYAQSNRKMIRGHTLVWHSRLPSWVQDITNPTDLANVIKNRIATVMGRFQGKLYAWHAVKEIFNEDGTMQQSVIYNVLETDSGIPIDGIGSQSHLNYTGQFGDASGVGAAMQATCSASPERPMAELDIAGAGADQYQEATQACFYQTDCVGITVWDINHGSEHTHQDQEEDEELVRNARIAEPQSIHQLETTQLVFQEIDDILAPGFRFDVNFFLNRDLDRDYVPDLERDYGDSLDFELDPHFDVDIQSDPEGAENDTKQARDRANWISWVLKASEKRRSANFELRWRPKNVMAAGRRHNKFEDTAIELARIPIAHASPKKPSDLRTAWTQGSFEIAVQLASKLIERLSSAPAQFDVDGTRELCAALRYRFIAYETMGLNTLAVVDAKRILDLIAKFGSDVDVEVDDNLLPVAAPQAPASISSTSESIDWDAYRGEKRLATDTLGGILVKRTKGGNQFLLRRTSKIAQLPVEIILLIADQLSSIDRISLANTRQDWRCIPELWRSLEFRRIKNTNAKGWNRDTIDACITAIETCQRRSRGILSCVVLKGLMTTHVVGRVLEALQPSSSSLKYLGIPTADQKQCYTQLYKRCRNLEGIDIRVYVDSNELGSSLTYDRASTLFPSAGKLGFKLKTFISSQNIDCGEIAPYMEGIEVIHGFRYSRQKQLNFIEAIARAAPTLIEWRDEAEEKWDFTTIVLGDYGAGPEQLPKKPIVFPKLVKLSGLWSEHFIDCEFPALEEARLNSLRGPSSLGHVANQHEQSRIATVVLRSPSLKKLDVLLPTGITAQDHIFSAIGDLKNLEELGLWSVGSLTLQKLVTLQKAVIDNQVPGKMILPGLHTLRLCSRLVPARQDRELERDLGEFLLLRFYLTQGCSLKEAKSRTEAALVGYDKACIGYTKAQKKKLMNGSAAAAASSLCYTGVFTTVDGNKRETFTAVLPKLIVTRGMSRNLMEGSLITQLVFATVEVDTTKQFEGYIGGHHGRAYY</sequence>
<evidence type="ECO:0000256" key="4">
    <source>
        <dbReference type="ARBA" id="ARBA00023295"/>
    </source>
</evidence>
<organism evidence="7">
    <name type="scientific">Melanopsichium pennsylvanicum 4</name>
    <dbReference type="NCBI Taxonomy" id="1398559"/>
    <lineage>
        <taxon>Eukaryota</taxon>
        <taxon>Fungi</taxon>
        <taxon>Dikarya</taxon>
        <taxon>Basidiomycota</taxon>
        <taxon>Ustilaginomycotina</taxon>
        <taxon>Ustilaginomycetes</taxon>
        <taxon>Ustilaginales</taxon>
        <taxon>Ustilaginaceae</taxon>
        <taxon>Melanopsichium</taxon>
    </lineage>
</organism>
<evidence type="ECO:0000313" key="7">
    <source>
        <dbReference type="EMBL" id="CDI56967.1"/>
    </source>
</evidence>
<dbReference type="PANTHER" id="PTHR31490">
    <property type="entry name" value="GLYCOSYL HYDROLASE"/>
    <property type="match status" value="1"/>
</dbReference>
<keyword evidence="3" id="KW-0119">Carbohydrate metabolism</keyword>
<dbReference type="AlphaFoldDB" id="A0A077RCA3"/>
<keyword evidence="4 7" id="KW-0326">Glycosidase</keyword>
<protein>
    <submittedName>
        <fullName evidence="7">Endo-beta--xylanase</fullName>
    </submittedName>
</protein>
<reference evidence="7" key="1">
    <citation type="journal article" date="2014" name="Genome Biol. Evol.">
        <title>Gene Loss Rather Than Gene Gain Is Associated with a Host Jump from Monocots to Dicots in the Smut Fungus Melanopsichium pennsylvanicum.</title>
        <authorList>
            <person name="Sharma R."/>
            <person name="Mishra B."/>
            <person name="Runge F."/>
            <person name="Thines M."/>
        </authorList>
    </citation>
    <scope>NUCLEOTIDE SEQUENCE</scope>
    <source>
        <strain evidence="7">4</strain>
    </source>
</reference>
<evidence type="ECO:0000256" key="2">
    <source>
        <dbReference type="ARBA" id="ARBA00022801"/>
    </source>
</evidence>
<keyword evidence="7" id="KW-0858">Xylan degradation</keyword>
<dbReference type="InterPro" id="IPR044846">
    <property type="entry name" value="GH10"/>
</dbReference>
<comment type="similarity">
    <text evidence="1">Belongs to the glycosyl hydrolase 10 (cellulase F) family.</text>
</comment>
<keyword evidence="5" id="KW-0624">Polysaccharide degradation</keyword>
<dbReference type="EMBL" id="HG529710">
    <property type="protein sequence ID" value="CDI56967.1"/>
    <property type="molecule type" value="Genomic_DNA"/>
</dbReference>
<feature type="domain" description="GH10" evidence="6">
    <location>
        <begin position="14"/>
        <end position="212"/>
    </location>
</feature>
<accession>A0A077RCA3</accession>
<dbReference type="Gene3D" id="3.20.20.80">
    <property type="entry name" value="Glycosidases"/>
    <property type="match status" value="2"/>
</dbReference>